<dbReference type="NCBIfam" id="TIGR02679">
    <property type="entry name" value="TIGR02679 family protein"/>
    <property type="match status" value="1"/>
</dbReference>
<sequence length="431" mass="46132">MTDPEAVKRYHAPEYQRLLRAARRRLENNGGSLDGSVGVSNPDEAERNAIIGITGRHRGLGVGRASVTLRELDAVVYAGTGLTLAGLLETMNGPLADRPAEAARDLAARRQALRPAEESPLYESAEWFRTWLGVLRRNGMVGRLIARPETVGVLAQAVRVLESLEARSEGRAPVTLAGLATEVTDDPKALNHRTTLSTLVLRALAIRHGVPLPSTAEERRDLWDRYEVVVDDLASRILVLNLPAEGEGLGEWLTGAARFGTPFQVTLHQLGTFSIALRAPVVHVCENPAVLRRAAAELGPECPPLVCTEGRPSTAFHRLAAIAVRGGARLRYHGDFDWPGVDMAGAVARRHGAELWRMTAADYLAGLASAVKAGAAKADDGDAGDGEGRVALTGRPVPTPWDPALADAMREQGSPVYEEAVADSLLADLRG</sequence>
<dbReference type="InterPro" id="IPR013495">
    <property type="entry name" value="CHP02679"/>
</dbReference>
<evidence type="ECO:0000313" key="4">
    <source>
        <dbReference type="EMBL" id="GIH66832.1"/>
    </source>
</evidence>
<proteinExistence type="predicted"/>
<evidence type="ECO:0000313" key="5">
    <source>
        <dbReference type="Proteomes" id="UP000660454"/>
    </source>
</evidence>
<feature type="domain" description="DUF2399" evidence="2">
    <location>
        <begin position="267"/>
        <end position="429"/>
    </location>
</feature>
<evidence type="ECO:0000259" key="3">
    <source>
        <dbReference type="Pfam" id="PF11796"/>
    </source>
</evidence>
<dbReference type="Pfam" id="PF09664">
    <property type="entry name" value="DUF2399"/>
    <property type="match status" value="1"/>
</dbReference>
<feature type="domain" description="Conserved hypothetical protein CHP02679 N terminus" evidence="3">
    <location>
        <begin position="34"/>
        <end position="244"/>
    </location>
</feature>
<gene>
    <name evidence="4" type="ORF">Msi02_76490</name>
</gene>
<dbReference type="Pfam" id="PF11796">
    <property type="entry name" value="DUF3323"/>
    <property type="match status" value="1"/>
</dbReference>
<reference evidence="4 5" key="1">
    <citation type="submission" date="2021-01" db="EMBL/GenBank/DDBJ databases">
        <title>Whole genome shotgun sequence of Microbispora siamensis NBRC 104113.</title>
        <authorList>
            <person name="Komaki H."/>
            <person name="Tamura T."/>
        </authorList>
    </citation>
    <scope>NUCLEOTIDE SEQUENCE [LARGE SCALE GENOMIC DNA]</scope>
    <source>
        <strain evidence="4 5">NBRC 104113</strain>
    </source>
</reference>
<dbReference type="InterPro" id="IPR024465">
    <property type="entry name" value="DUF2399"/>
</dbReference>
<organism evidence="4 5">
    <name type="scientific">Microbispora siamensis</name>
    <dbReference type="NCBI Taxonomy" id="564413"/>
    <lineage>
        <taxon>Bacteria</taxon>
        <taxon>Bacillati</taxon>
        <taxon>Actinomycetota</taxon>
        <taxon>Actinomycetes</taxon>
        <taxon>Streptosporangiales</taxon>
        <taxon>Streptosporangiaceae</taxon>
        <taxon>Microbispora</taxon>
    </lineage>
</organism>
<comment type="caution">
    <text evidence="4">The sequence shown here is derived from an EMBL/GenBank/DDBJ whole genome shotgun (WGS) entry which is preliminary data.</text>
</comment>
<keyword evidence="5" id="KW-1185">Reference proteome</keyword>
<dbReference type="RefSeq" id="WP_204052607.1">
    <property type="nucleotide sequence ID" value="NZ_BOOF01000060.1"/>
</dbReference>
<dbReference type="InterPro" id="IPR024466">
    <property type="entry name" value="CHP02679_N"/>
</dbReference>
<name>A0ABQ4GZK3_9ACTN</name>
<protein>
    <recommendedName>
        <fullName evidence="6">TIGR02679 family protein</fullName>
    </recommendedName>
</protein>
<dbReference type="Proteomes" id="UP000660454">
    <property type="component" value="Unassembled WGS sequence"/>
</dbReference>
<evidence type="ECO:0000259" key="2">
    <source>
        <dbReference type="Pfam" id="PF09664"/>
    </source>
</evidence>
<accession>A0ABQ4GZK3</accession>
<dbReference type="EMBL" id="BOOF01000060">
    <property type="protein sequence ID" value="GIH66832.1"/>
    <property type="molecule type" value="Genomic_DNA"/>
</dbReference>
<evidence type="ECO:0008006" key="6">
    <source>
        <dbReference type="Google" id="ProtNLM"/>
    </source>
</evidence>
<feature type="region of interest" description="Disordered" evidence="1">
    <location>
        <begin position="377"/>
        <end position="402"/>
    </location>
</feature>
<evidence type="ECO:0000256" key="1">
    <source>
        <dbReference type="SAM" id="MobiDB-lite"/>
    </source>
</evidence>